<feature type="chain" id="PRO_5006032293" evidence="1">
    <location>
        <begin position="22"/>
        <end position="117"/>
    </location>
</feature>
<dbReference type="EMBL" id="LJRR01000303">
    <property type="protein sequence ID" value="KPZ12961.1"/>
    <property type="molecule type" value="Genomic_DNA"/>
</dbReference>
<dbReference type="RefSeq" id="WP_145915205.1">
    <property type="nucleotide sequence ID" value="NZ_JYHK01000119.1"/>
</dbReference>
<evidence type="ECO:0000313" key="3">
    <source>
        <dbReference type="Proteomes" id="UP000050317"/>
    </source>
</evidence>
<sequence length="117" mass="12830">MIKQYVAAGMVGLVMCSSVWAASNEDEAAALASLTEVQKMYENRPQGTPNDAGTRTLSKKDINDCVTQMTEAKSKLDAVKQQYSTTQAFQSMQTRMLNGQVRGRLGSCKQTKDTLGW</sequence>
<reference evidence="2 3" key="1">
    <citation type="submission" date="2015-09" db="EMBL/GenBank/DDBJ databases">
        <title>Genome announcement of multiple Pseudomonas syringae strains.</title>
        <authorList>
            <person name="Thakur S."/>
            <person name="Wang P.W."/>
            <person name="Gong Y."/>
            <person name="Weir B.S."/>
            <person name="Guttman D.S."/>
        </authorList>
    </citation>
    <scope>NUCLEOTIDE SEQUENCE [LARGE SCALE GENOMIC DNA]</scope>
    <source>
        <strain evidence="2 3">ICMP3963</strain>
    </source>
</reference>
<keyword evidence="1" id="KW-0732">Signal</keyword>
<dbReference type="AlphaFoldDB" id="A0A0N8TD94"/>
<dbReference type="Proteomes" id="UP000050317">
    <property type="component" value="Unassembled WGS sequence"/>
</dbReference>
<proteinExistence type="predicted"/>
<dbReference type="PATRIC" id="fig|251703.9.peg.4304"/>
<protein>
    <submittedName>
        <fullName evidence="2">Uncharacterized protein</fullName>
    </submittedName>
</protein>
<comment type="caution">
    <text evidence="2">The sequence shown here is derived from an EMBL/GenBank/DDBJ whole genome shotgun (WGS) entry which is preliminary data.</text>
</comment>
<evidence type="ECO:0000256" key="1">
    <source>
        <dbReference type="SAM" id="SignalP"/>
    </source>
</evidence>
<feature type="signal peptide" evidence="1">
    <location>
        <begin position="1"/>
        <end position="21"/>
    </location>
</feature>
<organism evidence="2 3">
    <name type="scientific">Pseudomonas syringae pv. viburni</name>
    <dbReference type="NCBI Taxonomy" id="251703"/>
    <lineage>
        <taxon>Bacteria</taxon>
        <taxon>Pseudomonadati</taxon>
        <taxon>Pseudomonadota</taxon>
        <taxon>Gammaproteobacteria</taxon>
        <taxon>Pseudomonadales</taxon>
        <taxon>Pseudomonadaceae</taxon>
        <taxon>Pseudomonas</taxon>
    </lineage>
</organism>
<name>A0A0N8TD94_9PSED</name>
<gene>
    <name evidence="2" type="ORF">ALO40_03062</name>
</gene>
<accession>A0A0N8TD94</accession>
<evidence type="ECO:0000313" key="2">
    <source>
        <dbReference type="EMBL" id="KPZ12961.1"/>
    </source>
</evidence>